<comment type="subcellular location">
    <subcellularLocation>
        <location evidence="1">Cell membrane</location>
        <topology evidence="1">Single-pass membrane protein</topology>
    </subcellularLocation>
</comment>
<dbReference type="OrthoDB" id="676979at2759"/>
<keyword evidence="9 22" id="KW-0812">Transmembrane</keyword>
<dbReference type="SMART" id="SM00365">
    <property type="entry name" value="LRR_SD22"/>
    <property type="match status" value="3"/>
</dbReference>
<evidence type="ECO:0000256" key="7">
    <source>
        <dbReference type="ARBA" id="ARBA00022614"/>
    </source>
</evidence>
<dbReference type="Pfam" id="PF00069">
    <property type="entry name" value="Pkinase"/>
    <property type="match status" value="1"/>
</dbReference>
<organism evidence="24 25">
    <name type="scientific">Ceratopteris richardii</name>
    <name type="common">Triangle waterfern</name>
    <dbReference type="NCBI Taxonomy" id="49495"/>
    <lineage>
        <taxon>Eukaryota</taxon>
        <taxon>Viridiplantae</taxon>
        <taxon>Streptophyta</taxon>
        <taxon>Embryophyta</taxon>
        <taxon>Tracheophyta</taxon>
        <taxon>Polypodiopsida</taxon>
        <taxon>Polypodiidae</taxon>
        <taxon>Polypodiales</taxon>
        <taxon>Pteridineae</taxon>
        <taxon>Pteridaceae</taxon>
        <taxon>Parkerioideae</taxon>
        <taxon>Ceratopteris</taxon>
    </lineage>
</organism>
<evidence type="ECO:0000256" key="10">
    <source>
        <dbReference type="ARBA" id="ARBA00022729"/>
    </source>
</evidence>
<keyword evidence="25" id="KW-1185">Reference proteome</keyword>
<dbReference type="PROSITE" id="PS51450">
    <property type="entry name" value="LRR"/>
    <property type="match status" value="3"/>
</dbReference>
<dbReference type="InterPro" id="IPR011009">
    <property type="entry name" value="Kinase-like_dom_sf"/>
</dbReference>
<evidence type="ECO:0000256" key="16">
    <source>
        <dbReference type="ARBA" id="ARBA00023136"/>
    </source>
</evidence>
<keyword evidence="10" id="KW-0732">Signal</keyword>
<dbReference type="Pfam" id="PF07714">
    <property type="entry name" value="PK_Tyr_Ser-Thr"/>
    <property type="match status" value="2"/>
</dbReference>
<keyword evidence="12" id="KW-0547">Nucleotide-binding</keyword>
<dbReference type="FunFam" id="3.80.10.10:FF:000233">
    <property type="entry name" value="Leucine-rich repeat receptor-like protein kinase TDR"/>
    <property type="match status" value="2"/>
</dbReference>
<evidence type="ECO:0000256" key="3">
    <source>
        <dbReference type="ARBA" id="ARBA00012513"/>
    </source>
</evidence>
<evidence type="ECO:0000256" key="13">
    <source>
        <dbReference type="ARBA" id="ARBA00022777"/>
    </source>
</evidence>
<reference evidence="24" key="1">
    <citation type="submission" date="2021-08" db="EMBL/GenBank/DDBJ databases">
        <title>WGS assembly of Ceratopteris richardii.</title>
        <authorList>
            <person name="Marchant D.B."/>
            <person name="Chen G."/>
            <person name="Jenkins J."/>
            <person name="Shu S."/>
            <person name="Leebens-Mack J."/>
            <person name="Grimwood J."/>
            <person name="Schmutz J."/>
            <person name="Soltis P."/>
            <person name="Soltis D."/>
            <person name="Chen Z.-H."/>
        </authorList>
    </citation>
    <scope>NUCLEOTIDE SEQUENCE</scope>
    <source>
        <strain evidence="24">Whitten #5841</strain>
        <tissue evidence="24">Leaf</tissue>
    </source>
</reference>
<keyword evidence="18" id="KW-0325">Glycoprotein</keyword>
<dbReference type="PROSITE" id="PS00108">
    <property type="entry name" value="PROTEIN_KINASE_ST"/>
    <property type="match status" value="3"/>
</dbReference>
<gene>
    <name evidence="24" type="ORF">KP509_19G050800</name>
</gene>
<feature type="domain" description="Protein kinase" evidence="23">
    <location>
        <begin position="1418"/>
        <end position="1692"/>
    </location>
</feature>
<evidence type="ECO:0000256" key="4">
    <source>
        <dbReference type="ARBA" id="ARBA00022475"/>
    </source>
</evidence>
<keyword evidence="11" id="KW-0677">Repeat</keyword>
<keyword evidence="16 22" id="KW-0472">Membrane</keyword>
<comment type="catalytic activity">
    <reaction evidence="19">
        <text>L-threonyl-[protein] + ATP = O-phospho-L-threonyl-[protein] + ADP + H(+)</text>
        <dbReference type="Rhea" id="RHEA:46608"/>
        <dbReference type="Rhea" id="RHEA-COMP:11060"/>
        <dbReference type="Rhea" id="RHEA-COMP:11605"/>
        <dbReference type="ChEBI" id="CHEBI:15378"/>
        <dbReference type="ChEBI" id="CHEBI:30013"/>
        <dbReference type="ChEBI" id="CHEBI:30616"/>
        <dbReference type="ChEBI" id="CHEBI:61977"/>
        <dbReference type="ChEBI" id="CHEBI:456216"/>
        <dbReference type="EC" id="2.7.11.1"/>
    </reaction>
</comment>
<dbReference type="FunFam" id="3.80.10.10:FF:000095">
    <property type="entry name" value="LRR receptor-like serine/threonine-protein kinase GSO1"/>
    <property type="match status" value="2"/>
</dbReference>
<dbReference type="SUPFAM" id="SSF56112">
    <property type="entry name" value="Protein kinase-like (PK-like)"/>
    <property type="match status" value="3"/>
</dbReference>
<evidence type="ECO:0000256" key="17">
    <source>
        <dbReference type="ARBA" id="ARBA00023170"/>
    </source>
</evidence>
<dbReference type="Pfam" id="PF00560">
    <property type="entry name" value="LRR_1"/>
    <property type="match status" value="6"/>
</dbReference>
<keyword evidence="5" id="KW-0723">Serine/threonine-protein kinase</keyword>
<evidence type="ECO:0000256" key="21">
    <source>
        <dbReference type="SAM" id="MobiDB-lite"/>
    </source>
</evidence>
<evidence type="ECO:0000256" key="19">
    <source>
        <dbReference type="ARBA" id="ARBA00047899"/>
    </source>
</evidence>
<dbReference type="InterPro" id="IPR003591">
    <property type="entry name" value="Leu-rich_rpt_typical-subtyp"/>
</dbReference>
<name>A0A8T2SPF2_CERRI</name>
<comment type="similarity">
    <text evidence="2">Belongs to the RLP family.</text>
</comment>
<dbReference type="Gene3D" id="3.30.200.20">
    <property type="entry name" value="Phosphorylase Kinase, domain 1"/>
    <property type="match status" value="3"/>
</dbReference>
<dbReference type="Proteomes" id="UP000825935">
    <property type="component" value="Chromosome 19"/>
</dbReference>
<dbReference type="SMART" id="SM00369">
    <property type="entry name" value="LRR_TYP"/>
    <property type="match status" value="17"/>
</dbReference>
<keyword evidence="4" id="KW-1003">Cell membrane</keyword>
<keyword evidence="17" id="KW-0675">Receptor</keyword>
<dbReference type="InterPro" id="IPR000719">
    <property type="entry name" value="Prot_kinase_dom"/>
</dbReference>
<comment type="caution">
    <text evidence="24">The sequence shown here is derived from an EMBL/GenBank/DDBJ whole genome shotgun (WGS) entry which is preliminary data.</text>
</comment>
<sequence length="2503" mass="277220">MGASQSKSQIPSFFASCNRRSAPDANYDASCNFIATKFCRLNRRYTPVFLVVNLSGIIPSEPGQLPNLEYLSLFRNNFEGSIPSQLGNLTNLKYLWLLDSYLNGTIPSELGKLQNMLEIDLSINSGVSGSIPSELGQLKKLRVLKLFQMSLTGSIPREMGNLSSLQELYAFSNNLSGSIPREMGAVQNLIHLQLYFNRLSGQLPVELVKLQSLQTLILFTNRLSVPIPSELGMMKSLTSLYLGDNEFSGGLPDNFGNVTNLMYLEVRTNHLGGPVPTSLGKLNRLIYFDISDNKFSGTLPIDLANCSTLQWFKASSNTLIGKVPEYLNSFSALHTLALANNSFSGQLPGSFVNESSLVVLDLQRNQFTGKLPDAWSHFENLRILSVGHNRLVGTIPDWLWSLKKLQLVYLRDNRFSGGISYQIRFADGLKRSVTELDGNKALYKDGITVEMKGSIANYKYLLAVDVIFYLSRNMLSGTIPDDIGALTGLSIIDLSQNTLTGPIPTSLANVSTLESLDLSDNLLTGSIPHELEQLTFLSFLNLSDNQLSGPIPKGVLVYYTVLSRAKSNNTEPVKIFDKRVKISYERLLDATSNFSHANILGKGGSCTVYKGILDGNMLVAVKKMNDGHSEKQDVFFHAELTVLGQIRHRNLVRMLGMFVSDQLKCLVLEYISNGDLDMHLYKDNLGLSWEQRFHIAIGVAYGLSYLHNEAGSGQILHCDLKPRNILLDADLEAHISDFGISRIVNANRDSVSAAETLQGSFGYLAPEYAYGGRLTAKGDVYSYGIVLLEMLTRKRPTDDAFEDISMPIIPSRGDEASPERDVSQKINYSPPHLMMSPQSGHQWNNDDILVNHRVTQGGKALPPGQGQRPTDEEREQGRAEEYLSLFRNNFEGSIPSQLGNLTNLKYLWLLDSYLNGTIPSELGSIPSELGQLKKLRVLKLFQMSLTGSIPREMGNLSSLQELYAFSNNLSGSIPREMGAVQNLIHLQLYFNRLSGQLPVELVKLQSLQTLILFTNRLSGPIPSELGMMKSLTSLYLGDNEFSGGLPDNFGNVTNLMYLEVRTNHLGGPVPTSLGKLNRLIYFDISDNKFSGTLPIDLANCSTLQWFKASSNTLIGKVPEYLNSFSALHTLALANNSFSGQLPGSFVNESSLVVLDLQRNQFTGKLPDAWSHFENLRILSVGHNRLVGTIPDWLWSLKKLQLVYLRDNRFSGGISYQIRFADGLKRSVTELDGNKALYKDGITVEMKGSIANYKYLLAVDVIFYLSRNMLSGTIPDDIGALTGLSIIDLSQNTLTGPIPTSLANVSTLESLDLSDNLLTGSIPHELEQLTFLSFLNLSDNQLSGPIPKGDILVFATAFFLPVICQNLELHVLTSFASTMPVKRRLKTLPPKSNNTEPVKIFDKRVKISYERLLDATSNFSDANILGKGGSCTVYKGILDGNMLVAVKKMNDGHSEKQDVFFHAELTVLGQIRHRNLVRMLGMFVSDQLKCLVLEYISNGDLDMHLYKDNLGLSWEQRFHIAIGVAYGLSYLHNEVGSGQILHCDLKPRNILLDADLEAHVSDFGISRIVNANRDSVSAAETLQGSFGYLAPEYAYGGRLTAKGDVYSYGIVLLEMLPRKRPTDDAFEDISMPMWVECIFPINWMDMIDQALREQLSNARVRDEIYNVLILAMYCVRRAPEDRPLMKDILKVLLCAKEGKYSKKSMEEHVLSATSDRNSALPFQVNLSGIIPSEPGQLPNLEYLSLFRNNFEGSIPSQLGNLTNLKYLWLLDSYLNGTIPSELGKLQNLLEIDLSINSGVSGSIPSELGQLKKLRVLKLFQMSLTGSIPREMGNLSSLQELYAFSNNLSGSIPREMGAVQNLIHLQLYFNRLSGQLPVELVKLQSLQTLILFTNRLSGPIPSELGMMKSLTSLYLGDNEFSGGLPDNFGNVTNLMYLEVRTNHLGGPVPTSLGKLNRLIYFDISDNKFSGTLPIDLANCSTLQWFKASSNTLIGKVPEYLNSFSALHTLALANNSFSGQLPGSFVNESSLVVLDLQRNQFTGKLPDAWSHFENLRILSVGHNRLVGTIPDWLWSLKKLQLVYLRDNRFSGGISYQIRFADGLKRSVTELDGNKALYKDGITVEMKGSIANYKYLLAVDVIFYLSRNMLSGTIPDDIGALTGLSIIDLSQNTLTGPIPTSLANVSTLESLDLSDNLLTGSIPHELEQLTFLSFLNLSDNQLSENQFSTFSNRSYLGNKGLCGDPLSVKCEPKIGQSIKPHQERELKIKIATGCILGILAAVAIGVLVYYTVLRRAKSNNTEPVKIFDKRVKISYERLLDATSNFSDANILGKGGSCTVYKGILDGNMLVAVKKMNDGHSEKQDVFFHAELTVLGQIRHRNLVRMLGMFVSDQLKCLVLEYISNGDLDMHLYKDNLGLSWEQRFHIAIGVAYGLSYLHNEVGSGQILHCDLKPRNILLDADLEAHVSDFGISRIVNANRDSVSAAETLQGSFGYLAPGNHAVYVLAI</sequence>
<dbReference type="OMA" id="VSSMYNP"/>
<keyword evidence="7" id="KW-0433">Leucine-rich repeat</keyword>
<dbReference type="InterPro" id="IPR032675">
    <property type="entry name" value="LRR_dom_sf"/>
</dbReference>
<evidence type="ECO:0000256" key="2">
    <source>
        <dbReference type="ARBA" id="ARBA00009592"/>
    </source>
</evidence>
<dbReference type="GO" id="GO:0033612">
    <property type="term" value="F:receptor serine/threonine kinase binding"/>
    <property type="evidence" value="ECO:0007669"/>
    <property type="project" value="TreeGrafter"/>
</dbReference>
<keyword evidence="13" id="KW-0418">Kinase</keyword>
<evidence type="ECO:0000256" key="5">
    <source>
        <dbReference type="ARBA" id="ARBA00022527"/>
    </source>
</evidence>
<protein>
    <recommendedName>
        <fullName evidence="3">non-specific serine/threonine protein kinase</fullName>
        <ecNumber evidence="3">2.7.11.1</ecNumber>
    </recommendedName>
</protein>
<dbReference type="FunFam" id="3.80.10.10:FF:000383">
    <property type="entry name" value="Leucine-rich repeat receptor protein kinase EMS1"/>
    <property type="match status" value="1"/>
</dbReference>
<dbReference type="GO" id="GO:0004674">
    <property type="term" value="F:protein serine/threonine kinase activity"/>
    <property type="evidence" value="ECO:0007669"/>
    <property type="project" value="UniProtKB-KW"/>
</dbReference>
<dbReference type="PROSITE" id="PS50011">
    <property type="entry name" value="PROTEIN_KINASE_DOM"/>
    <property type="match status" value="3"/>
</dbReference>
<dbReference type="InterPro" id="IPR001245">
    <property type="entry name" value="Ser-Thr/Tyr_kinase_cat_dom"/>
</dbReference>
<comment type="catalytic activity">
    <reaction evidence="20">
        <text>L-seryl-[protein] + ATP = O-phospho-L-seryl-[protein] + ADP + H(+)</text>
        <dbReference type="Rhea" id="RHEA:17989"/>
        <dbReference type="Rhea" id="RHEA-COMP:9863"/>
        <dbReference type="Rhea" id="RHEA-COMP:11604"/>
        <dbReference type="ChEBI" id="CHEBI:15378"/>
        <dbReference type="ChEBI" id="CHEBI:29999"/>
        <dbReference type="ChEBI" id="CHEBI:30616"/>
        <dbReference type="ChEBI" id="CHEBI:83421"/>
        <dbReference type="ChEBI" id="CHEBI:456216"/>
        <dbReference type="EC" id="2.7.11.1"/>
    </reaction>
</comment>
<dbReference type="PANTHER" id="PTHR48056:SF81">
    <property type="entry name" value="RECEPTOR PROTEIN-TYROSINE KINASE CEPR1"/>
    <property type="match status" value="1"/>
</dbReference>
<feature type="region of interest" description="Disordered" evidence="21">
    <location>
        <begin position="857"/>
        <end position="877"/>
    </location>
</feature>
<keyword evidence="14" id="KW-0067">ATP-binding</keyword>
<dbReference type="InterPro" id="IPR001611">
    <property type="entry name" value="Leu-rich_rpt"/>
</dbReference>
<dbReference type="SMART" id="SM00220">
    <property type="entry name" value="S_TKc"/>
    <property type="match status" value="2"/>
</dbReference>
<evidence type="ECO:0000256" key="14">
    <source>
        <dbReference type="ARBA" id="ARBA00022840"/>
    </source>
</evidence>
<dbReference type="Gene3D" id="1.10.510.10">
    <property type="entry name" value="Transferase(Phosphotransferase) domain 1"/>
    <property type="match status" value="3"/>
</dbReference>
<dbReference type="GO" id="GO:0005886">
    <property type="term" value="C:plasma membrane"/>
    <property type="evidence" value="ECO:0007669"/>
    <property type="project" value="UniProtKB-SubCell"/>
</dbReference>
<evidence type="ECO:0000256" key="11">
    <source>
        <dbReference type="ARBA" id="ARBA00022737"/>
    </source>
</evidence>
<dbReference type="Gene3D" id="3.80.10.10">
    <property type="entry name" value="Ribonuclease Inhibitor"/>
    <property type="match status" value="7"/>
</dbReference>
<dbReference type="InterPro" id="IPR008271">
    <property type="entry name" value="Ser/Thr_kinase_AS"/>
</dbReference>
<accession>A0A8T2SPF2</accession>
<evidence type="ECO:0000313" key="25">
    <source>
        <dbReference type="Proteomes" id="UP000825935"/>
    </source>
</evidence>
<evidence type="ECO:0000256" key="6">
    <source>
        <dbReference type="ARBA" id="ARBA00022553"/>
    </source>
</evidence>
<dbReference type="EMBL" id="CM035424">
    <property type="protein sequence ID" value="KAH7352538.1"/>
    <property type="molecule type" value="Genomic_DNA"/>
</dbReference>
<evidence type="ECO:0000256" key="20">
    <source>
        <dbReference type="ARBA" id="ARBA00048679"/>
    </source>
</evidence>
<dbReference type="Pfam" id="PF23598">
    <property type="entry name" value="LRR_14"/>
    <property type="match status" value="2"/>
</dbReference>
<keyword evidence="6" id="KW-0597">Phosphoprotein</keyword>
<dbReference type="FunFam" id="3.80.10.10:FF:000213">
    <property type="entry name" value="Tyrosine-sulfated glycopeptide receptor 1"/>
    <property type="match status" value="2"/>
</dbReference>
<evidence type="ECO:0000259" key="23">
    <source>
        <dbReference type="PROSITE" id="PS50011"/>
    </source>
</evidence>
<dbReference type="GO" id="GO:0005524">
    <property type="term" value="F:ATP binding"/>
    <property type="evidence" value="ECO:0007669"/>
    <property type="project" value="UniProtKB-KW"/>
</dbReference>
<dbReference type="EC" id="2.7.11.1" evidence="3"/>
<evidence type="ECO:0000256" key="18">
    <source>
        <dbReference type="ARBA" id="ARBA00023180"/>
    </source>
</evidence>
<evidence type="ECO:0000313" key="24">
    <source>
        <dbReference type="EMBL" id="KAH7352538.1"/>
    </source>
</evidence>
<feature type="transmembrane region" description="Helical" evidence="22">
    <location>
        <begin position="2266"/>
        <end position="2288"/>
    </location>
</feature>
<evidence type="ECO:0000256" key="12">
    <source>
        <dbReference type="ARBA" id="ARBA00022741"/>
    </source>
</evidence>
<evidence type="ECO:0000256" key="1">
    <source>
        <dbReference type="ARBA" id="ARBA00004162"/>
    </source>
</evidence>
<evidence type="ECO:0000256" key="22">
    <source>
        <dbReference type="SAM" id="Phobius"/>
    </source>
</evidence>
<feature type="domain" description="Protein kinase" evidence="23">
    <location>
        <begin position="594"/>
        <end position="909"/>
    </location>
</feature>
<dbReference type="InterPro" id="IPR055414">
    <property type="entry name" value="LRR_R13L4/SHOC2-like"/>
</dbReference>
<feature type="domain" description="Protein kinase" evidence="23">
    <location>
        <begin position="2321"/>
        <end position="2503"/>
    </location>
</feature>
<dbReference type="GO" id="GO:0009791">
    <property type="term" value="P:post-embryonic development"/>
    <property type="evidence" value="ECO:0007669"/>
    <property type="project" value="UniProtKB-ARBA"/>
</dbReference>
<proteinExistence type="inferred from homology"/>
<dbReference type="InterPro" id="IPR050647">
    <property type="entry name" value="Plant_LRR-RLKs"/>
</dbReference>
<evidence type="ECO:0000256" key="15">
    <source>
        <dbReference type="ARBA" id="ARBA00022989"/>
    </source>
</evidence>
<evidence type="ECO:0000256" key="8">
    <source>
        <dbReference type="ARBA" id="ARBA00022679"/>
    </source>
</evidence>
<dbReference type="SUPFAM" id="SSF52058">
    <property type="entry name" value="L domain-like"/>
    <property type="match status" value="6"/>
</dbReference>
<evidence type="ECO:0000256" key="9">
    <source>
        <dbReference type="ARBA" id="ARBA00022692"/>
    </source>
</evidence>
<dbReference type="FunFam" id="1.10.510.10:FF:000358">
    <property type="entry name" value="Putative leucine-rich repeat receptor-like serine/threonine-protein kinase"/>
    <property type="match status" value="2"/>
</dbReference>
<dbReference type="Pfam" id="PF13855">
    <property type="entry name" value="LRR_8"/>
    <property type="match status" value="6"/>
</dbReference>
<dbReference type="PANTHER" id="PTHR48056">
    <property type="entry name" value="LRR RECEPTOR-LIKE SERINE/THREONINE-PROTEIN KINASE-RELATED"/>
    <property type="match status" value="1"/>
</dbReference>
<keyword evidence="8" id="KW-0808">Transferase</keyword>
<keyword evidence="15 22" id="KW-1133">Transmembrane helix</keyword>